<dbReference type="EMBL" id="FLRE01000187">
    <property type="protein sequence ID" value="SBT47024.1"/>
    <property type="molecule type" value="Genomic_DNA"/>
</dbReference>
<evidence type="ECO:0000313" key="4">
    <source>
        <dbReference type="Proteomes" id="UP000078555"/>
    </source>
</evidence>
<reference evidence="3 4" key="1">
    <citation type="submission" date="2016-05" db="EMBL/GenBank/DDBJ databases">
        <authorList>
            <person name="Naeem Raeece"/>
        </authorList>
    </citation>
    <scope>NUCLEOTIDE SEQUENCE [LARGE SCALE GENOMIC DNA]</scope>
</reference>
<name>A0A1A8ZSC5_PLAOA</name>
<dbReference type="EMBL" id="FLRD01000139">
    <property type="protein sequence ID" value="SBT46437.1"/>
    <property type="molecule type" value="Genomic_DNA"/>
</dbReference>
<dbReference type="Proteomes" id="UP000078550">
    <property type="component" value="Unassembled WGS sequence"/>
</dbReference>
<accession>A0A1A8ZSC5</accession>
<reference evidence="2" key="2">
    <citation type="submission" date="2016-05" db="EMBL/GenBank/DDBJ databases">
        <authorList>
            <person name="Lavstsen T."/>
            <person name="Jespersen J.S."/>
        </authorList>
    </citation>
    <scope>NUCLEOTIDE SEQUENCE [LARGE SCALE GENOMIC DNA]</scope>
</reference>
<keyword evidence="4" id="KW-1185">Reference proteome</keyword>
<evidence type="ECO:0000313" key="2">
    <source>
        <dbReference type="EMBL" id="SBT47024.1"/>
    </source>
</evidence>
<proteinExistence type="predicted"/>
<evidence type="ECO:0000313" key="3">
    <source>
        <dbReference type="Proteomes" id="UP000078550"/>
    </source>
</evidence>
<protein>
    <submittedName>
        <fullName evidence="2">Uncharacterized protein</fullName>
    </submittedName>
</protein>
<gene>
    <name evidence="1" type="ORF">POVWA1_053830</name>
    <name evidence="2" type="ORF">POVWA2_053090</name>
</gene>
<evidence type="ECO:0000313" key="1">
    <source>
        <dbReference type="EMBL" id="SBT46437.1"/>
    </source>
</evidence>
<dbReference type="Proteomes" id="UP000078555">
    <property type="component" value="Unassembled WGS sequence"/>
</dbReference>
<dbReference type="AlphaFoldDB" id="A0A1A8ZSC5"/>
<organism evidence="2 3">
    <name type="scientific">Plasmodium ovale wallikeri</name>
    <dbReference type="NCBI Taxonomy" id="864142"/>
    <lineage>
        <taxon>Eukaryota</taxon>
        <taxon>Sar</taxon>
        <taxon>Alveolata</taxon>
        <taxon>Apicomplexa</taxon>
        <taxon>Aconoidasida</taxon>
        <taxon>Haemosporida</taxon>
        <taxon>Plasmodiidae</taxon>
        <taxon>Plasmodium</taxon>
        <taxon>Plasmodium (Plasmodium)</taxon>
    </lineage>
</organism>
<sequence length="86" mass="10011">MEAVYLRPKLEISNFGKNSKWLNARTRSVLMSVKEFFQFSRKYTYVYEEDYSPGSYGTQSLCASTYCKGGNKLTCTHSSSQFRIFF</sequence>